<name>A0ABY5AYH5_9CYAN</name>
<evidence type="ECO:0000313" key="2">
    <source>
        <dbReference type="Proteomes" id="UP001056708"/>
    </source>
</evidence>
<sequence length="333" mass="38404">MTIGLTNMGQVYYWKQGTELRQTSLSDIPQNVSNFQTLREAIETVVTRNLSLSNPQYSDWEQLAVDVITSNPEISTAYDPEIMDKLRYGAHSYYRKQAIRQRLNSSTPSKFPGGDAGITAWQIDVTAGGFSWERSPSCPYFHEEFRLPSIYQKRAGEVSFATLGMNPDSTLENTPENLIWEGLQRGLLVEIRKNYHQAFPLQPILVVEKAIADMIPNQNLRYQLRTFFRGVGHYPNEQVANKWRHRNELFYQSLQQTLGREVATARIHSDLVEVLVLLRNTKLSHELESFPWKVLIGDKPWDKPWFVSLGEFANSHLDVELNQQAMERLRLLS</sequence>
<geneLocation type="plasmid" evidence="1 2">
    <name>unnamed</name>
</geneLocation>
<dbReference type="Proteomes" id="UP001056708">
    <property type="component" value="Plasmid unnamed"/>
</dbReference>
<accession>A0ABY5AYH5</accession>
<organism evidence="1 2">
    <name type="scientific">Phormidium yuhuli AB48</name>
    <dbReference type="NCBI Taxonomy" id="2940671"/>
    <lineage>
        <taxon>Bacteria</taxon>
        <taxon>Bacillati</taxon>
        <taxon>Cyanobacteriota</taxon>
        <taxon>Cyanophyceae</taxon>
        <taxon>Oscillatoriophycideae</taxon>
        <taxon>Oscillatoriales</taxon>
        <taxon>Oscillatoriaceae</taxon>
        <taxon>Phormidium</taxon>
        <taxon>Phormidium yuhuli</taxon>
    </lineage>
</organism>
<keyword evidence="1" id="KW-0614">Plasmid</keyword>
<reference evidence="1" key="1">
    <citation type="submission" date="2022-06" db="EMBL/GenBank/DDBJ databases">
        <title>Genome sequence of Phormidium yuhuli AB48 isolated from an industrial photobioreactor environment.</title>
        <authorList>
            <person name="Qiu Y."/>
            <person name="Noonan A.J.C."/>
            <person name="Dofher K."/>
            <person name="Koch M."/>
            <person name="Kieft B."/>
            <person name="Lin X."/>
            <person name="Ziels R.M."/>
            <person name="Hallam S.J."/>
        </authorList>
    </citation>
    <scope>NUCLEOTIDE SEQUENCE</scope>
    <source>
        <strain evidence="1">AB48</strain>
        <plasmid evidence="1">unnamed</plasmid>
    </source>
</reference>
<evidence type="ECO:0000313" key="1">
    <source>
        <dbReference type="EMBL" id="USR93279.1"/>
    </source>
</evidence>
<protein>
    <submittedName>
        <fullName evidence="1">Uncharacterized protein</fullName>
    </submittedName>
</protein>
<proteinExistence type="predicted"/>
<dbReference type="RefSeq" id="WP_252665461.1">
    <property type="nucleotide sequence ID" value="NZ_CP098612.1"/>
</dbReference>
<keyword evidence="2" id="KW-1185">Reference proteome</keyword>
<gene>
    <name evidence="1" type="ORF">NEA10_20765</name>
</gene>
<dbReference type="EMBL" id="CP098612">
    <property type="protein sequence ID" value="USR93279.1"/>
    <property type="molecule type" value="Genomic_DNA"/>
</dbReference>